<feature type="compositionally biased region" description="Basic and acidic residues" evidence="1">
    <location>
        <begin position="231"/>
        <end position="243"/>
    </location>
</feature>
<feature type="compositionally biased region" description="Basic residues" evidence="1">
    <location>
        <begin position="301"/>
        <end position="310"/>
    </location>
</feature>
<feature type="compositionally biased region" description="Low complexity" evidence="1">
    <location>
        <begin position="617"/>
        <end position="647"/>
    </location>
</feature>
<feature type="compositionally biased region" description="Low complexity" evidence="1">
    <location>
        <begin position="905"/>
        <end position="920"/>
    </location>
</feature>
<keyword evidence="3" id="KW-1185">Reference proteome</keyword>
<feature type="region of interest" description="Disordered" evidence="1">
    <location>
        <begin position="715"/>
        <end position="1036"/>
    </location>
</feature>
<feature type="compositionally biased region" description="Basic and acidic residues" evidence="1">
    <location>
        <begin position="542"/>
        <end position="551"/>
    </location>
</feature>
<dbReference type="EMBL" id="JAFIRN010000004">
    <property type="protein sequence ID" value="KAG5850944.1"/>
    <property type="molecule type" value="Genomic_DNA"/>
</dbReference>
<feature type="compositionally biased region" description="Basic and acidic residues" evidence="1">
    <location>
        <begin position="1027"/>
        <end position="1036"/>
    </location>
</feature>
<feature type="region of interest" description="Disordered" evidence="1">
    <location>
        <begin position="105"/>
        <end position="193"/>
    </location>
</feature>
<feature type="compositionally biased region" description="Basic residues" evidence="1">
    <location>
        <begin position="607"/>
        <end position="616"/>
    </location>
</feature>
<feature type="compositionally biased region" description="Low complexity" evidence="1">
    <location>
        <begin position="511"/>
        <end position="524"/>
    </location>
</feature>
<feature type="region of interest" description="Disordered" evidence="1">
    <location>
        <begin position="206"/>
        <end position="314"/>
    </location>
</feature>
<feature type="region of interest" description="Disordered" evidence="1">
    <location>
        <begin position="340"/>
        <end position="383"/>
    </location>
</feature>
<feature type="compositionally biased region" description="Basic and acidic residues" evidence="1">
    <location>
        <begin position="715"/>
        <end position="876"/>
    </location>
</feature>
<accession>A0A9D3MLA0</accession>
<feature type="compositionally biased region" description="Basic and acidic residues" evidence="1">
    <location>
        <begin position="80"/>
        <end position="90"/>
    </location>
</feature>
<protein>
    <recommendedName>
        <fullName evidence="4">Microtubule-associated protein 4</fullName>
    </recommendedName>
</protein>
<gene>
    <name evidence="2" type="ORF">ANANG_G00087750</name>
</gene>
<feature type="compositionally biased region" description="Basic and acidic residues" evidence="1">
    <location>
        <begin position="279"/>
        <end position="297"/>
    </location>
</feature>
<evidence type="ECO:0000256" key="1">
    <source>
        <dbReference type="SAM" id="MobiDB-lite"/>
    </source>
</evidence>
<dbReference type="Proteomes" id="UP001044222">
    <property type="component" value="Unassembled WGS sequence"/>
</dbReference>
<feature type="region of interest" description="Disordered" evidence="1">
    <location>
        <begin position="53"/>
        <end position="90"/>
    </location>
</feature>
<dbReference type="AlphaFoldDB" id="A0A9D3MLA0"/>
<proteinExistence type="predicted"/>
<evidence type="ECO:0000313" key="2">
    <source>
        <dbReference type="EMBL" id="KAG5850944.1"/>
    </source>
</evidence>
<feature type="region of interest" description="Disordered" evidence="1">
    <location>
        <begin position="1"/>
        <end position="23"/>
    </location>
</feature>
<feature type="compositionally biased region" description="Low complexity" evidence="1">
    <location>
        <begin position="1"/>
        <end position="15"/>
    </location>
</feature>
<reference evidence="2" key="1">
    <citation type="submission" date="2021-01" db="EMBL/GenBank/DDBJ databases">
        <title>A chromosome-scale assembly of European eel, Anguilla anguilla.</title>
        <authorList>
            <person name="Henkel C."/>
            <person name="Jong-Raadsen S.A."/>
            <person name="Dufour S."/>
            <person name="Weltzien F.-A."/>
            <person name="Palstra A.P."/>
            <person name="Pelster B."/>
            <person name="Spaink H.P."/>
            <person name="Van Den Thillart G.E."/>
            <person name="Jansen H."/>
            <person name="Zahm M."/>
            <person name="Klopp C."/>
            <person name="Cedric C."/>
            <person name="Louis A."/>
            <person name="Berthelot C."/>
            <person name="Parey E."/>
            <person name="Roest Crollius H."/>
            <person name="Montfort J."/>
            <person name="Robinson-Rechavi M."/>
            <person name="Bucao C."/>
            <person name="Bouchez O."/>
            <person name="Gislard M."/>
            <person name="Lluch J."/>
            <person name="Milhes M."/>
            <person name="Lampietro C."/>
            <person name="Lopez Roques C."/>
            <person name="Donnadieu C."/>
            <person name="Braasch I."/>
            <person name="Desvignes T."/>
            <person name="Postlethwait J."/>
            <person name="Bobe J."/>
            <person name="Guiguen Y."/>
            <person name="Dirks R."/>
        </authorList>
    </citation>
    <scope>NUCLEOTIDE SEQUENCE</scope>
    <source>
        <strain evidence="2">Tag_6206</strain>
        <tissue evidence="2">Liver</tissue>
    </source>
</reference>
<feature type="region of interest" description="Disordered" evidence="1">
    <location>
        <begin position="395"/>
        <end position="689"/>
    </location>
</feature>
<feature type="compositionally biased region" description="Basic and acidic residues" evidence="1">
    <location>
        <begin position="975"/>
        <end position="988"/>
    </location>
</feature>
<evidence type="ECO:0000313" key="3">
    <source>
        <dbReference type="Proteomes" id="UP001044222"/>
    </source>
</evidence>
<organism evidence="2 3">
    <name type="scientific">Anguilla anguilla</name>
    <name type="common">European freshwater eel</name>
    <name type="synonym">Muraena anguilla</name>
    <dbReference type="NCBI Taxonomy" id="7936"/>
    <lineage>
        <taxon>Eukaryota</taxon>
        <taxon>Metazoa</taxon>
        <taxon>Chordata</taxon>
        <taxon>Craniata</taxon>
        <taxon>Vertebrata</taxon>
        <taxon>Euteleostomi</taxon>
        <taxon>Actinopterygii</taxon>
        <taxon>Neopterygii</taxon>
        <taxon>Teleostei</taxon>
        <taxon>Anguilliformes</taxon>
        <taxon>Anguillidae</taxon>
        <taxon>Anguilla</taxon>
    </lineage>
</organism>
<evidence type="ECO:0008006" key="4">
    <source>
        <dbReference type="Google" id="ProtNLM"/>
    </source>
</evidence>
<dbReference type="PANTHER" id="PTHR48125:SF10">
    <property type="entry name" value="OS12G0136300 PROTEIN"/>
    <property type="match status" value="1"/>
</dbReference>
<dbReference type="PANTHER" id="PTHR48125">
    <property type="entry name" value="LP07818P1"/>
    <property type="match status" value="1"/>
</dbReference>
<comment type="caution">
    <text evidence="2">The sequence shown here is derived from an EMBL/GenBank/DDBJ whole genome shotgun (WGS) entry which is preliminary data.</text>
</comment>
<feature type="compositionally biased region" description="Low complexity" evidence="1">
    <location>
        <begin position="991"/>
        <end position="1025"/>
    </location>
</feature>
<feature type="compositionally biased region" description="Low complexity" evidence="1">
    <location>
        <begin position="958"/>
        <end position="974"/>
    </location>
</feature>
<sequence>MADQDLSLSDALADSVPQSGPEDLVQRDFVATLEAETFDDQVGETVGKKDYIPLLDDDDKKDAGLAVTLGGQKPAQRPEPQGEVRPHPTEQRVFATDFLSGSMMSGFGNQWDSQPIAPQMQGGGLMGTFPGFSQPGMVNMDVGMAPFQTERPPSIAEPQKSPLSLASEPQKQPPPFSSPGLLGDPWEVHGGLQTDLTFTPSVSTVISRHASQLAESPLDPQWPHHQSMGAGDERESEVADRKQQQKKKKKRRPREEVYDLLENRGPADNLGENTLPTDSPRRPSPRREEGWEREDWGRGGGRGKKGRSRKKFPEEWAVLQDPALSTPGFHSQEIAAELLAPSLSRPQAMDTSGPGMQDPLVCLTEDSHPLGLDDGLIPSMPSSLTQDLFSLTASFPASSLSPEPFPAGPTAISPSLGTGPSPKETPPQSPGLENSFSAGGTGTPVAPLLAAGSPTPAKAEEGLSFLPSDLFTADTPPSTDSEALPPSPKGEQAQGMPSQKASFGPVPSSPPLSIESPLSTSTSPQPEAPAGKMAPAPSSETSSKDNIHVTTKDSPLIPVEGELSPPLTPSHMDSFTLESPLSEEHPEDTQGLLPASSPKELKEAAGQKRKQPKKSRSSSSKSPTSPVLSPSAPTPPAVSSLSPLAAPFPAPNSDLNPTAVPFFPILSELQEPPPGDPLMAEVKTEKTDNSQKVEKFDLFDTKEVKVEKFDMFEKKDKADSVDKHEKEKTEKVEKMDVLEKTDKAEKKTEEKMDKVEKADKQEKMEKTDKLEQLEKQEKIEKTEKVEKVEKQEKMEMAAKMDKQEKLEKTDKTEKVDKDKEVKSEKAEKVDQAEKMEKVEKVEKTEKKENKAGTAEKKDDTEKTDKADKGDKAEKAGKPAGKPPVTNGVSAAPSKDATSPDKKTKPAAAASAKPGAGKPRPSSLSTGAAAPKRPSPTSNSAAPGKKSPMPKATTPTAGAKRPPSAASRPPASATPREVKPKTSATEKRPPVAKANAAAPGASAASKNGSSATDAAKPRVPLSARARPAPRDRRPAGE</sequence>
<name>A0A9D3MLA0_ANGAN</name>
<feature type="compositionally biased region" description="Polar residues" evidence="1">
    <location>
        <begin position="161"/>
        <end position="170"/>
    </location>
</feature>